<keyword evidence="1" id="KW-1133">Transmembrane helix</keyword>
<organism evidence="2 3">
    <name type="scientific">Ureibacillus massiliensis 4400831 = CIP 108448 = CCUG 49529</name>
    <dbReference type="NCBI Taxonomy" id="1211035"/>
    <lineage>
        <taxon>Bacteria</taxon>
        <taxon>Bacillati</taxon>
        <taxon>Bacillota</taxon>
        <taxon>Bacilli</taxon>
        <taxon>Bacillales</taxon>
        <taxon>Caryophanaceae</taxon>
        <taxon>Ureibacillus</taxon>
    </lineage>
</organism>
<protein>
    <submittedName>
        <fullName evidence="2">Uncharacterized protein</fullName>
    </submittedName>
</protein>
<dbReference type="eggNOG" id="ENOG503078K">
    <property type="taxonomic scope" value="Bacteria"/>
</dbReference>
<evidence type="ECO:0000313" key="3">
    <source>
        <dbReference type="Proteomes" id="UP000030595"/>
    </source>
</evidence>
<reference evidence="2 3" key="1">
    <citation type="submission" date="2014-02" db="EMBL/GenBank/DDBJ databases">
        <title>Draft genome sequence of Lysinibacillus massiliensis CCUG 49529.</title>
        <authorList>
            <person name="Zhang F."/>
            <person name="Wang G."/>
            <person name="Zhang L."/>
        </authorList>
    </citation>
    <scope>NUCLEOTIDE SEQUENCE [LARGE SCALE GENOMIC DNA]</scope>
    <source>
        <strain evidence="2 3">CCUG 49529</strain>
    </source>
</reference>
<proteinExistence type="predicted"/>
<keyword evidence="1" id="KW-0472">Membrane</keyword>
<dbReference type="RefSeq" id="WP_235801993.1">
    <property type="nucleotide sequence ID" value="NZ_AVCZ01000003.1"/>
</dbReference>
<dbReference type="Proteomes" id="UP000030595">
    <property type="component" value="Unassembled WGS sequence"/>
</dbReference>
<evidence type="ECO:0000256" key="1">
    <source>
        <dbReference type="SAM" id="Phobius"/>
    </source>
</evidence>
<comment type="caution">
    <text evidence="2">The sequence shown here is derived from an EMBL/GenBank/DDBJ whole genome shotgun (WGS) entry which is preliminary data.</text>
</comment>
<feature type="transmembrane region" description="Helical" evidence="1">
    <location>
        <begin position="40"/>
        <end position="61"/>
    </location>
</feature>
<evidence type="ECO:0000313" key="2">
    <source>
        <dbReference type="EMBL" id="KGR91896.1"/>
    </source>
</evidence>
<dbReference type="AlphaFoldDB" id="A0A0A3J4Q0"/>
<keyword evidence="3" id="KW-1185">Reference proteome</keyword>
<keyword evidence="1" id="KW-0812">Transmembrane</keyword>
<name>A0A0A3J4Q0_9BACL</name>
<sequence>MSAYKNVMKQIHASEEFKNKMQNEMLEYEIKEKRGFMKNVRLMVGSFVACIVIAVIAVVTLTNINNDVASLDLTDRIVVDNSGPAASVMLNIEGVITEVGEDGMSFTLDNGMKVVVTDETELGIDGPTAPPKEEQLFEPTFRVGNLIGGFTEDTSADPVTAAVIYTNWNFENPIR</sequence>
<gene>
    <name evidence="2" type="ORF">CD30_03035</name>
</gene>
<accession>A0A0A3J4Q0</accession>
<dbReference type="EMBL" id="JPVQ01000003">
    <property type="protein sequence ID" value="KGR91896.1"/>
    <property type="molecule type" value="Genomic_DNA"/>
</dbReference>